<evidence type="ECO:0000313" key="6">
    <source>
        <dbReference type="Proteomes" id="UP000754644"/>
    </source>
</evidence>
<dbReference type="AlphaFoldDB" id="A0A972W1J6"/>
<dbReference type="EMBL" id="JABMOJ010000548">
    <property type="protein sequence ID" value="NQV66622.1"/>
    <property type="molecule type" value="Genomic_DNA"/>
</dbReference>
<dbReference type="InterPro" id="IPR051687">
    <property type="entry name" value="Peroxisomal_Beta-Oxidation"/>
</dbReference>
<name>A0A972W1J6_9GAMM</name>
<dbReference type="GO" id="GO:0016491">
    <property type="term" value="F:oxidoreductase activity"/>
    <property type="evidence" value="ECO:0007669"/>
    <property type="project" value="UniProtKB-KW"/>
</dbReference>
<evidence type="ECO:0000313" key="5">
    <source>
        <dbReference type="EMBL" id="NQV66622.1"/>
    </source>
</evidence>
<dbReference type="PANTHER" id="PTHR45024">
    <property type="entry name" value="DEHYDROGENASES, SHORT CHAIN"/>
    <property type="match status" value="1"/>
</dbReference>
<evidence type="ECO:0000256" key="3">
    <source>
        <dbReference type="RuleBase" id="RU000363"/>
    </source>
</evidence>
<dbReference type="PRINTS" id="PR00080">
    <property type="entry name" value="SDRFAMILY"/>
</dbReference>
<protein>
    <submittedName>
        <fullName evidence="5">SDR family NAD(P)-dependent oxidoreductase</fullName>
    </submittedName>
</protein>
<dbReference type="InterPro" id="IPR020904">
    <property type="entry name" value="Sc_DH/Rdtase_CS"/>
</dbReference>
<dbReference type="PROSITE" id="PS00061">
    <property type="entry name" value="ADH_SHORT"/>
    <property type="match status" value="1"/>
</dbReference>
<dbReference type="Gene3D" id="3.40.50.720">
    <property type="entry name" value="NAD(P)-binding Rossmann-like Domain"/>
    <property type="match status" value="1"/>
</dbReference>
<dbReference type="InterPro" id="IPR057326">
    <property type="entry name" value="KR_dom"/>
</dbReference>
<dbReference type="InterPro" id="IPR002347">
    <property type="entry name" value="SDR_fam"/>
</dbReference>
<accession>A0A972W1J6</accession>
<dbReference type="Pfam" id="PF00106">
    <property type="entry name" value="adh_short"/>
    <property type="match status" value="1"/>
</dbReference>
<dbReference type="InterPro" id="IPR036291">
    <property type="entry name" value="NAD(P)-bd_dom_sf"/>
</dbReference>
<reference evidence="5" key="1">
    <citation type="submission" date="2020-05" db="EMBL/GenBank/DDBJ databases">
        <title>Sulfur intermediates as new biogeochemical hubs in an aquatic model microbial ecosystem.</title>
        <authorList>
            <person name="Vigneron A."/>
        </authorList>
    </citation>
    <scope>NUCLEOTIDE SEQUENCE</scope>
    <source>
        <strain evidence="5">Bin.250</strain>
    </source>
</reference>
<comment type="similarity">
    <text evidence="1 3">Belongs to the short-chain dehydrogenases/reductases (SDR) family.</text>
</comment>
<gene>
    <name evidence="5" type="ORF">HQ497_14790</name>
</gene>
<dbReference type="PANTHER" id="PTHR45024:SF2">
    <property type="entry name" value="SCP2 DOMAIN-CONTAINING PROTEIN"/>
    <property type="match status" value="1"/>
</dbReference>
<keyword evidence="2" id="KW-0560">Oxidoreductase</keyword>
<dbReference type="PRINTS" id="PR00081">
    <property type="entry name" value="GDHRDH"/>
</dbReference>
<evidence type="ECO:0000259" key="4">
    <source>
        <dbReference type="SMART" id="SM00822"/>
    </source>
</evidence>
<organism evidence="5 6">
    <name type="scientific">SAR86 cluster bacterium</name>
    <dbReference type="NCBI Taxonomy" id="2030880"/>
    <lineage>
        <taxon>Bacteria</taxon>
        <taxon>Pseudomonadati</taxon>
        <taxon>Pseudomonadota</taxon>
        <taxon>Gammaproteobacteria</taxon>
        <taxon>SAR86 cluster</taxon>
    </lineage>
</organism>
<dbReference type="SUPFAM" id="SSF51735">
    <property type="entry name" value="NAD(P)-binding Rossmann-fold domains"/>
    <property type="match status" value="1"/>
</dbReference>
<evidence type="ECO:0000256" key="1">
    <source>
        <dbReference type="ARBA" id="ARBA00006484"/>
    </source>
</evidence>
<dbReference type="SMART" id="SM00822">
    <property type="entry name" value="PKS_KR"/>
    <property type="match status" value="1"/>
</dbReference>
<proteinExistence type="inferred from homology"/>
<feature type="domain" description="Ketoreductase" evidence="4">
    <location>
        <begin position="7"/>
        <end position="206"/>
    </location>
</feature>
<evidence type="ECO:0000256" key="2">
    <source>
        <dbReference type="ARBA" id="ARBA00023002"/>
    </source>
</evidence>
<dbReference type="Proteomes" id="UP000754644">
    <property type="component" value="Unassembled WGS sequence"/>
</dbReference>
<sequence length="294" mass="30943">MDSFKDKVVIVTGAGGGLGRAHAMEFARRGAKVVVNDLGSSADGSGASDMADQVVEDIRKAGGIAIANKASVSDRVAAKSIVDDAVSEFGTVDILVNNAGILRDKSFKNMSLDDWDLVMNVHLNGTAYVTHAAWPIMYEKNYGRILFTSSTSGIFGNFGQANYGAAKMGMLGLMNVLAIEGASHNIKVNTLAPAAATRLTNTIPGRDEDLTNVDPARAPDLVTPAVLFMCREDAPTNKTIMASGGNFAIAGIFKNDGVAYGVDATLERLLADEDQLLDMSDAHEGWNRAGSAAR</sequence>
<comment type="caution">
    <text evidence="5">The sequence shown here is derived from an EMBL/GenBank/DDBJ whole genome shotgun (WGS) entry which is preliminary data.</text>
</comment>
<dbReference type="FunFam" id="3.40.50.720:FF:000084">
    <property type="entry name" value="Short-chain dehydrogenase reductase"/>
    <property type="match status" value="1"/>
</dbReference>